<feature type="compositionally biased region" description="Low complexity" evidence="1">
    <location>
        <begin position="43"/>
        <end position="53"/>
    </location>
</feature>
<evidence type="ECO:0000313" key="4">
    <source>
        <dbReference type="Proteomes" id="UP000835052"/>
    </source>
</evidence>
<feature type="compositionally biased region" description="Basic and acidic residues" evidence="1">
    <location>
        <begin position="31"/>
        <end position="42"/>
    </location>
</feature>
<dbReference type="AlphaFoldDB" id="A0A8S1H8F5"/>
<dbReference type="EMBL" id="CAJGYM010000023">
    <property type="protein sequence ID" value="CAD6191774.1"/>
    <property type="molecule type" value="Genomic_DNA"/>
</dbReference>
<evidence type="ECO:0000256" key="2">
    <source>
        <dbReference type="SAM" id="SignalP"/>
    </source>
</evidence>
<keyword evidence="2" id="KW-0732">Signal</keyword>
<feature type="compositionally biased region" description="Basic and acidic residues" evidence="1">
    <location>
        <begin position="54"/>
        <end position="73"/>
    </location>
</feature>
<feature type="chain" id="PRO_5035810059" evidence="2">
    <location>
        <begin position="17"/>
        <end position="109"/>
    </location>
</feature>
<protein>
    <submittedName>
        <fullName evidence="3">Uncharacterized protein</fullName>
    </submittedName>
</protein>
<gene>
    <name evidence="3" type="ORF">CAUJ_LOCUS7693</name>
</gene>
<comment type="caution">
    <text evidence="3">The sequence shown here is derived from an EMBL/GenBank/DDBJ whole genome shotgun (WGS) entry which is preliminary data.</text>
</comment>
<dbReference type="Proteomes" id="UP000835052">
    <property type="component" value="Unassembled WGS sequence"/>
</dbReference>
<proteinExistence type="predicted"/>
<reference evidence="3" key="1">
    <citation type="submission" date="2020-10" db="EMBL/GenBank/DDBJ databases">
        <authorList>
            <person name="Kikuchi T."/>
        </authorList>
    </citation>
    <scope>NUCLEOTIDE SEQUENCE</scope>
    <source>
        <strain evidence="3">NKZ352</strain>
    </source>
</reference>
<feature type="region of interest" description="Disordered" evidence="1">
    <location>
        <begin position="26"/>
        <end position="80"/>
    </location>
</feature>
<feature type="signal peptide" evidence="2">
    <location>
        <begin position="1"/>
        <end position="16"/>
    </location>
</feature>
<accession>A0A8S1H8F5</accession>
<organism evidence="3 4">
    <name type="scientific">Caenorhabditis auriculariae</name>
    <dbReference type="NCBI Taxonomy" id="2777116"/>
    <lineage>
        <taxon>Eukaryota</taxon>
        <taxon>Metazoa</taxon>
        <taxon>Ecdysozoa</taxon>
        <taxon>Nematoda</taxon>
        <taxon>Chromadorea</taxon>
        <taxon>Rhabditida</taxon>
        <taxon>Rhabditina</taxon>
        <taxon>Rhabditomorpha</taxon>
        <taxon>Rhabditoidea</taxon>
        <taxon>Rhabditidae</taxon>
        <taxon>Peloderinae</taxon>
        <taxon>Caenorhabditis</taxon>
    </lineage>
</organism>
<evidence type="ECO:0000313" key="3">
    <source>
        <dbReference type="EMBL" id="CAD6191774.1"/>
    </source>
</evidence>
<evidence type="ECO:0000256" key="1">
    <source>
        <dbReference type="SAM" id="MobiDB-lite"/>
    </source>
</evidence>
<keyword evidence="4" id="KW-1185">Reference proteome</keyword>
<name>A0A8S1H8F5_9PELO</name>
<sequence>MIRGLILILLVAFVLADDVEKQLEQVPEAPEEVHTDQKKPEDVVVVGDSQDVDINQKKPEDVVGSPEEVKEGQEEGDSSSDVILRAKRYYGCCGCGVSPAPMGGCGCCG</sequence>